<comment type="catalytic activity">
    <reaction evidence="16">
        <text>ATP + H2O + cellular proteinSide 1 = ADP + phosphate + cellular proteinSide 2.</text>
        <dbReference type="EC" id="7.4.2.8"/>
    </reaction>
</comment>
<evidence type="ECO:0000259" key="17">
    <source>
        <dbReference type="SMART" id="SM00382"/>
    </source>
</evidence>
<name>A0ABX2MZK7_9SPHN</name>
<evidence type="ECO:0000256" key="2">
    <source>
        <dbReference type="ARBA" id="ARBA00008936"/>
    </source>
</evidence>
<dbReference type="InterPro" id="IPR027417">
    <property type="entry name" value="P-loop_NTPase"/>
</dbReference>
<evidence type="ECO:0000256" key="8">
    <source>
        <dbReference type="ARBA" id="ARBA00022781"/>
    </source>
</evidence>
<keyword evidence="14" id="KW-1006">Bacterial flagellum protein export</keyword>
<evidence type="ECO:0000256" key="6">
    <source>
        <dbReference type="ARBA" id="ARBA00022490"/>
    </source>
</evidence>
<evidence type="ECO:0000256" key="16">
    <source>
        <dbReference type="ARBA" id="ARBA00034006"/>
    </source>
</evidence>
<accession>A0ABX2MZK7</accession>
<dbReference type="Pfam" id="PF00006">
    <property type="entry name" value="ATP-synt_ab"/>
    <property type="match status" value="1"/>
</dbReference>
<evidence type="ECO:0000256" key="12">
    <source>
        <dbReference type="ARBA" id="ARBA00022967"/>
    </source>
</evidence>
<evidence type="ECO:0000256" key="13">
    <source>
        <dbReference type="ARBA" id="ARBA00023065"/>
    </source>
</evidence>
<evidence type="ECO:0000256" key="1">
    <source>
        <dbReference type="ARBA" id="ARBA00004496"/>
    </source>
</evidence>
<evidence type="ECO:0000313" key="19">
    <source>
        <dbReference type="Proteomes" id="UP000652427"/>
    </source>
</evidence>
<evidence type="ECO:0000256" key="14">
    <source>
        <dbReference type="ARBA" id="ARBA00023225"/>
    </source>
</evidence>
<evidence type="ECO:0000256" key="7">
    <source>
        <dbReference type="ARBA" id="ARBA00022741"/>
    </source>
</evidence>
<dbReference type="SUPFAM" id="SSF52540">
    <property type="entry name" value="P-loop containing nucleoside triphosphate hydrolases"/>
    <property type="match status" value="1"/>
</dbReference>
<keyword evidence="15" id="KW-0066">ATP synthesis</keyword>
<dbReference type="Proteomes" id="UP000652427">
    <property type="component" value="Unassembled WGS sequence"/>
</dbReference>
<dbReference type="RefSeq" id="WP_176278386.1">
    <property type="nucleotide sequence ID" value="NZ_JABWMH010000001.1"/>
</dbReference>
<evidence type="ECO:0000256" key="9">
    <source>
        <dbReference type="ARBA" id="ARBA00022795"/>
    </source>
</evidence>
<dbReference type="EMBL" id="JABWMH010000001">
    <property type="protein sequence ID" value="NVD26875.1"/>
    <property type="molecule type" value="Genomic_DNA"/>
</dbReference>
<evidence type="ECO:0000256" key="10">
    <source>
        <dbReference type="ARBA" id="ARBA00022840"/>
    </source>
</evidence>
<dbReference type="PANTHER" id="PTHR15184:SF81">
    <property type="entry name" value="FLAGELLUM-SPECIFIC ATP SYNTHASE"/>
    <property type="match status" value="1"/>
</dbReference>
<dbReference type="PROSITE" id="PS00152">
    <property type="entry name" value="ATPASE_ALPHA_BETA"/>
    <property type="match status" value="1"/>
</dbReference>
<comment type="caution">
    <text evidence="18">The sequence shown here is derived from an EMBL/GenBank/DDBJ whole genome shotgun (WGS) entry which is preliminary data.</text>
</comment>
<evidence type="ECO:0000256" key="4">
    <source>
        <dbReference type="ARBA" id="ARBA00020580"/>
    </source>
</evidence>
<dbReference type="PANTHER" id="PTHR15184">
    <property type="entry name" value="ATP SYNTHASE"/>
    <property type="match status" value="1"/>
</dbReference>
<keyword evidence="5" id="KW-0813">Transport</keyword>
<comment type="subcellular location">
    <subcellularLocation>
        <location evidence="1">Cytoplasm</location>
    </subcellularLocation>
</comment>
<gene>
    <name evidence="18" type="ORF">HUO14_03010</name>
</gene>
<dbReference type="InterPro" id="IPR003593">
    <property type="entry name" value="AAA+_ATPase"/>
</dbReference>
<keyword evidence="6" id="KW-0963">Cytoplasm</keyword>
<evidence type="ECO:0000256" key="5">
    <source>
        <dbReference type="ARBA" id="ARBA00022448"/>
    </source>
</evidence>
<keyword evidence="7" id="KW-0547">Nucleotide-binding</keyword>
<dbReference type="NCBIfam" id="TIGR01026">
    <property type="entry name" value="fliI_yscN"/>
    <property type="match status" value="1"/>
</dbReference>
<comment type="similarity">
    <text evidence="2">Belongs to the ATPase alpha/beta chains family.</text>
</comment>
<keyword evidence="19" id="KW-1185">Reference proteome</keyword>
<evidence type="ECO:0000256" key="15">
    <source>
        <dbReference type="ARBA" id="ARBA00023310"/>
    </source>
</evidence>
<protein>
    <recommendedName>
        <fullName evidence="4">Flagellum-specific ATP synthase</fullName>
        <ecNumber evidence="3">7.1.2.2</ecNumber>
    </recommendedName>
</protein>
<keyword evidence="9" id="KW-1005">Bacterial flagellum biogenesis</keyword>
<keyword evidence="11" id="KW-0653">Protein transport</keyword>
<evidence type="ECO:0000313" key="18">
    <source>
        <dbReference type="EMBL" id="NVD26875.1"/>
    </source>
</evidence>
<sequence>MIDDAAPAKHPSESPSAVCDVLARLDDIGNEPRYVGKLSAHDNGMLEVTGFAYPLGYSGRVIATDGREISAEVVGFKGARTLMIPMVQDAPLRSGSRVLPYVKSNQAAVGEALFGRVIGPMGEPIDGKGPILTTESVPLAGQEGNVLRRASVSKRLDIGIRALNGLLTIGQGQRIAIIAGSGVGKSMLINQILDGVVADVVVVGLIGERGREVNDFVTRRREKKDAVPTVTIAVPADHSPSSRLKAAYRATAIAEHFRSKGLSVVLVLDSLTRVAHAQREIGLAAGEPPTMKGYPPSALSLIPRLVERAGNDSESGGSITAIYTVLADGDDLDDPVVDSARAIADGHVILSRSLAEQGIFPAIDIGKSISRVAVDIIEPEHLEVQLHFRRLWSVYEENRDLVLMGAYQAGNDPNIDEALANWPRLIEYIKQKPRELVDMQTSVAQLTDMFSP</sequence>
<dbReference type="InterPro" id="IPR020003">
    <property type="entry name" value="ATPase_a/bsu_AS"/>
</dbReference>
<dbReference type="InterPro" id="IPR000194">
    <property type="entry name" value="ATPase_F1/V1/A1_a/bsu_nucl-bd"/>
</dbReference>
<keyword evidence="10" id="KW-0067">ATP-binding</keyword>
<evidence type="ECO:0000256" key="11">
    <source>
        <dbReference type="ARBA" id="ARBA00022927"/>
    </source>
</evidence>
<dbReference type="SMART" id="SM00382">
    <property type="entry name" value="AAA"/>
    <property type="match status" value="1"/>
</dbReference>
<dbReference type="EC" id="7.1.2.2" evidence="3"/>
<dbReference type="InterPro" id="IPR005714">
    <property type="entry name" value="ATPase_T3SS_FliI/YscN"/>
</dbReference>
<dbReference type="Gene3D" id="3.40.50.12240">
    <property type="match status" value="1"/>
</dbReference>
<keyword evidence="12" id="KW-1278">Translocase</keyword>
<dbReference type="InterPro" id="IPR040627">
    <property type="entry name" value="T3SS_ATPase_C"/>
</dbReference>
<reference evidence="18 19" key="1">
    <citation type="submission" date="2020-06" db="EMBL/GenBank/DDBJ databases">
        <authorList>
            <person name="Kim S.-J."/>
            <person name="Park S.-J."/>
        </authorList>
    </citation>
    <scope>NUCLEOTIDE SEQUENCE [LARGE SCALE GENOMIC DNA]</scope>
    <source>
        <strain evidence="18 19">SW-151</strain>
    </source>
</reference>
<dbReference type="InterPro" id="IPR050053">
    <property type="entry name" value="ATPase_alpha/beta_chains"/>
</dbReference>
<evidence type="ECO:0000256" key="3">
    <source>
        <dbReference type="ARBA" id="ARBA00012473"/>
    </source>
</evidence>
<proteinExistence type="inferred from homology"/>
<organism evidence="18 19">
    <name type="scientific">Parasphingorhabdus flavimaris</name>
    <dbReference type="NCBI Taxonomy" id="266812"/>
    <lineage>
        <taxon>Bacteria</taxon>
        <taxon>Pseudomonadati</taxon>
        <taxon>Pseudomonadota</taxon>
        <taxon>Alphaproteobacteria</taxon>
        <taxon>Sphingomonadales</taxon>
        <taxon>Sphingomonadaceae</taxon>
        <taxon>Parasphingorhabdus</taxon>
    </lineage>
</organism>
<keyword evidence="13" id="KW-0406">Ion transport</keyword>
<feature type="domain" description="AAA+ ATPase" evidence="17">
    <location>
        <begin position="171"/>
        <end position="354"/>
    </location>
</feature>
<keyword evidence="8" id="KW-0375">Hydrogen ion transport</keyword>
<dbReference type="Pfam" id="PF18269">
    <property type="entry name" value="T3SS_ATPase_C"/>
    <property type="match status" value="1"/>
</dbReference>